<protein>
    <submittedName>
        <fullName evidence="2">ATPase</fullName>
    </submittedName>
</protein>
<dbReference type="EMBL" id="CP042906">
    <property type="protein sequence ID" value="QEX15864.1"/>
    <property type="molecule type" value="Genomic_DNA"/>
</dbReference>
<dbReference type="InterPro" id="IPR008571">
    <property type="entry name" value="HerA-like"/>
</dbReference>
<dbReference type="PANTHER" id="PTHR42957">
    <property type="entry name" value="HELICASE MJ1565-RELATED"/>
    <property type="match status" value="1"/>
</dbReference>
<dbReference type="Gene3D" id="3.40.50.300">
    <property type="entry name" value="P-loop containing nucleotide triphosphate hydrolases"/>
    <property type="match status" value="2"/>
</dbReference>
<dbReference type="InterPro" id="IPR002789">
    <property type="entry name" value="HerA_central"/>
</dbReference>
<dbReference type="PANTHER" id="PTHR42957:SF1">
    <property type="entry name" value="HELICASE MJ1565-RELATED"/>
    <property type="match status" value="1"/>
</dbReference>
<dbReference type="KEGG" id="htq:FRZ44_11520"/>
<dbReference type="OrthoDB" id="9806951at2"/>
<name>A0A5J6MEH2_9PROT</name>
<feature type="domain" description="Helicase HerA central" evidence="1">
    <location>
        <begin position="136"/>
        <end position="370"/>
    </location>
</feature>
<organism evidence="2 3">
    <name type="scientific">Hypericibacter terrae</name>
    <dbReference type="NCBI Taxonomy" id="2602015"/>
    <lineage>
        <taxon>Bacteria</taxon>
        <taxon>Pseudomonadati</taxon>
        <taxon>Pseudomonadota</taxon>
        <taxon>Alphaproteobacteria</taxon>
        <taxon>Rhodospirillales</taxon>
        <taxon>Dongiaceae</taxon>
        <taxon>Hypericibacter</taxon>
    </lineage>
</organism>
<dbReference type="SUPFAM" id="SSF52540">
    <property type="entry name" value="P-loop containing nucleoside triphosphate hydrolases"/>
    <property type="match status" value="1"/>
</dbReference>
<dbReference type="Proteomes" id="UP000326202">
    <property type="component" value="Chromosome"/>
</dbReference>
<keyword evidence="3" id="KW-1185">Reference proteome</keyword>
<accession>A0A5J6MEH2</accession>
<reference evidence="2 3" key="1">
    <citation type="submission" date="2019-08" db="EMBL/GenBank/DDBJ databases">
        <title>Hyperibacter terrae gen. nov., sp. nov. and Hyperibacter viscosus sp. nov., two new members in the family Rhodospirillaceae isolated from the rhizosphere of Hypericum perforatum.</title>
        <authorList>
            <person name="Noviana Z."/>
        </authorList>
    </citation>
    <scope>NUCLEOTIDE SEQUENCE [LARGE SCALE GENOMIC DNA]</scope>
    <source>
        <strain evidence="2 3">R5913</strain>
    </source>
</reference>
<gene>
    <name evidence="2" type="ORF">FRZ44_11520</name>
</gene>
<evidence type="ECO:0000259" key="1">
    <source>
        <dbReference type="Pfam" id="PF01935"/>
    </source>
</evidence>
<dbReference type="InterPro" id="IPR027417">
    <property type="entry name" value="P-loop_NTPase"/>
</dbReference>
<dbReference type="RefSeq" id="WP_151176285.1">
    <property type="nucleotide sequence ID" value="NZ_CP042906.1"/>
</dbReference>
<sequence length="542" mass="59229">MSTLHAIDEKPLPIRRAGAAKAGHVIAVSGSSVTAILKSGAEGIRIGSIVRMPTLASDVFGMVVSLKAENAQAEISPAEKHLAEIQLLGECLRDKSGMPRGFQRGVSMHPGLGMDLFAATHDELGLVYARPKAATVRIGAIHQDETLPAFVSTDDLLGKHFAVLGVTGSGKSCAVALILRAVLDQNPGGHVVLLDSHNEYSTAFGDRAELISPSNLQLPYWLLNFEEIVSVFASRTGDTMEAEHAVLKAAIVESKRKFAGAGKELDYVTVDTPVPFRLGDVLRSIDAAMGRLEKPENNAAYLRLKARIEALSNDRRFAFMFSGLMVRDNLVDILSRILRMPVERKPITIFDISGIPSEITDVVVSVLCRTLFDFALWSDRARAMPILLVCEEAHRYVPRDDSQAFGPTGRVIATIAREGRKYGVGLCLVSQRPSELSATILSQCNTLFALRMSNERDCNFVRNALPDSAIGLLGALPALRTREAIAVGEGVTVPMRLAFDELDPQWRPKNGTPPFSHAWQQDSASREFITDTIERWRKQLRD</sequence>
<dbReference type="AlphaFoldDB" id="A0A5J6MEH2"/>
<evidence type="ECO:0000313" key="3">
    <source>
        <dbReference type="Proteomes" id="UP000326202"/>
    </source>
</evidence>
<proteinExistence type="predicted"/>
<dbReference type="Pfam" id="PF01935">
    <property type="entry name" value="DUF87"/>
    <property type="match status" value="1"/>
</dbReference>
<evidence type="ECO:0000313" key="2">
    <source>
        <dbReference type="EMBL" id="QEX15864.1"/>
    </source>
</evidence>